<dbReference type="EMBL" id="JACHXU010000005">
    <property type="protein sequence ID" value="MBB3206197.1"/>
    <property type="molecule type" value="Genomic_DNA"/>
</dbReference>
<accession>A0A7W5H4B3</accession>
<name>A0A7W5H4B3_9BACT</name>
<evidence type="ECO:0000313" key="2">
    <source>
        <dbReference type="Proteomes" id="UP000536179"/>
    </source>
</evidence>
<organism evidence="1 2">
    <name type="scientific">Aporhodopirellula rubra</name>
    <dbReference type="NCBI Taxonomy" id="980271"/>
    <lineage>
        <taxon>Bacteria</taxon>
        <taxon>Pseudomonadati</taxon>
        <taxon>Planctomycetota</taxon>
        <taxon>Planctomycetia</taxon>
        <taxon>Pirellulales</taxon>
        <taxon>Pirellulaceae</taxon>
        <taxon>Aporhodopirellula</taxon>
    </lineage>
</organism>
<comment type="caution">
    <text evidence="1">The sequence shown here is derived from an EMBL/GenBank/DDBJ whole genome shotgun (WGS) entry which is preliminary data.</text>
</comment>
<gene>
    <name evidence="1" type="ORF">FHS27_002005</name>
</gene>
<dbReference type="RefSeq" id="WP_184304471.1">
    <property type="nucleotide sequence ID" value="NZ_JACHXU010000005.1"/>
</dbReference>
<proteinExistence type="predicted"/>
<sequence>MTRNDFMGAHEWAFYVWKEGAGHKFYGPNNATDLWHVKKVSPQQFEHLPGKPAELAVMAMPYAELQIGEPYGLKNYFWRNSKPDGRTRCSEFVQDVLNSSGRYHLSYGQGFKPQTLLSTIGSEYSGPAVVSEPV</sequence>
<dbReference type="AlphaFoldDB" id="A0A7W5H4B3"/>
<dbReference type="Proteomes" id="UP000536179">
    <property type="component" value="Unassembled WGS sequence"/>
</dbReference>
<keyword evidence="2" id="KW-1185">Reference proteome</keyword>
<evidence type="ECO:0000313" key="1">
    <source>
        <dbReference type="EMBL" id="MBB3206197.1"/>
    </source>
</evidence>
<reference evidence="1 2" key="1">
    <citation type="submission" date="2020-08" db="EMBL/GenBank/DDBJ databases">
        <title>Genomic Encyclopedia of Type Strains, Phase III (KMG-III): the genomes of soil and plant-associated and newly described type strains.</title>
        <authorList>
            <person name="Whitman W."/>
        </authorList>
    </citation>
    <scope>NUCLEOTIDE SEQUENCE [LARGE SCALE GENOMIC DNA]</scope>
    <source>
        <strain evidence="1 2">CECT 8075</strain>
    </source>
</reference>
<protein>
    <submittedName>
        <fullName evidence="1">Uncharacterized protein</fullName>
    </submittedName>
</protein>